<feature type="transmembrane region" description="Helical" evidence="1">
    <location>
        <begin position="44"/>
        <end position="65"/>
    </location>
</feature>
<organism evidence="2 3">
    <name type="scientific">Sulfurimonas diazotrophicus</name>
    <dbReference type="NCBI Taxonomy" id="3131939"/>
    <lineage>
        <taxon>Bacteria</taxon>
        <taxon>Pseudomonadati</taxon>
        <taxon>Campylobacterota</taxon>
        <taxon>Epsilonproteobacteria</taxon>
        <taxon>Campylobacterales</taxon>
        <taxon>Sulfurimonadaceae</taxon>
        <taxon>Sulfurimonas</taxon>
    </lineage>
</organism>
<sequence length="79" mass="8938">MRKPMLREGAIFALLLIALSLLLHPDLLSDPGTRLSQMTGRGNYLHPLVYTLLVYLVVLLLRGVIRLFARFFRRSGSAD</sequence>
<keyword evidence="1" id="KW-0812">Transmembrane</keyword>
<keyword evidence="1" id="KW-0472">Membrane</keyword>
<dbReference type="EMBL" id="CP147920">
    <property type="protein sequence ID" value="XAU14581.1"/>
    <property type="molecule type" value="Genomic_DNA"/>
</dbReference>
<accession>A0ABZ3H8K2</accession>
<evidence type="ECO:0000313" key="3">
    <source>
        <dbReference type="Proteomes" id="UP001447842"/>
    </source>
</evidence>
<keyword evidence="1" id="KW-1133">Transmembrane helix</keyword>
<name>A0ABZ3H8K2_9BACT</name>
<dbReference type="RefSeq" id="WP_345972270.1">
    <property type="nucleotide sequence ID" value="NZ_CP147920.1"/>
</dbReference>
<evidence type="ECO:0000313" key="2">
    <source>
        <dbReference type="EMBL" id="XAU14581.1"/>
    </source>
</evidence>
<dbReference type="Proteomes" id="UP001447842">
    <property type="component" value="Chromosome"/>
</dbReference>
<protein>
    <submittedName>
        <fullName evidence="2">Uncharacterized protein</fullName>
    </submittedName>
</protein>
<keyword evidence="3" id="KW-1185">Reference proteome</keyword>
<gene>
    <name evidence="2" type="ORF">WCY31_10040</name>
</gene>
<evidence type="ECO:0000256" key="1">
    <source>
        <dbReference type="SAM" id="Phobius"/>
    </source>
</evidence>
<reference evidence="2 3" key="1">
    <citation type="submission" date="2024-03" db="EMBL/GenBank/DDBJ databases">
        <title>Sulfurimonas sp. HSL3-1.</title>
        <authorList>
            <person name="Wang S."/>
        </authorList>
    </citation>
    <scope>NUCLEOTIDE SEQUENCE [LARGE SCALE GENOMIC DNA]</scope>
    <source>
        <strain evidence="2 3">HSL3-1</strain>
    </source>
</reference>
<proteinExistence type="predicted"/>